<feature type="coiled-coil region" evidence="1">
    <location>
        <begin position="395"/>
        <end position="422"/>
    </location>
</feature>
<keyword evidence="5" id="KW-1185">Reference proteome</keyword>
<feature type="chain" id="PRO_5026025066" evidence="3">
    <location>
        <begin position="24"/>
        <end position="466"/>
    </location>
</feature>
<reference evidence="4 5" key="1">
    <citation type="submission" date="2020-03" db="EMBL/GenBank/DDBJ databases">
        <title>Complete genome sequence of Orbus sp. IPMB12 (BCRC 80908).</title>
        <authorList>
            <person name="Lo W.-S."/>
            <person name="Chang T.-H."/>
            <person name="Kuo C.-H."/>
        </authorList>
    </citation>
    <scope>NUCLEOTIDE SEQUENCE [LARGE SCALE GENOMIC DNA]</scope>
    <source>
        <strain evidence="4 5">IPMB12</strain>
    </source>
</reference>
<dbReference type="KEGG" id="orb:IPMB12_07000"/>
<dbReference type="NCBIfam" id="TIGR03755">
    <property type="entry name" value="conj_TIGR03755"/>
    <property type="match status" value="1"/>
</dbReference>
<dbReference type="InParanoid" id="A0A6G9IB49"/>
<dbReference type="Proteomes" id="UP000501168">
    <property type="component" value="Chromosome"/>
</dbReference>
<evidence type="ECO:0000256" key="1">
    <source>
        <dbReference type="SAM" id="Coils"/>
    </source>
</evidence>
<name>A0A6G9IB49_9GAMM</name>
<protein>
    <submittedName>
        <fullName evidence="4">Integrating conjugative element protein</fullName>
    </submittedName>
</protein>
<keyword evidence="1" id="KW-0175">Coiled coil</keyword>
<evidence type="ECO:0000313" key="4">
    <source>
        <dbReference type="EMBL" id="QIQ21451.1"/>
    </source>
</evidence>
<dbReference type="EMBL" id="CP050253">
    <property type="protein sequence ID" value="QIQ21451.1"/>
    <property type="molecule type" value="Genomic_DNA"/>
</dbReference>
<dbReference type="AlphaFoldDB" id="A0A6G9IB49"/>
<feature type="region of interest" description="Disordered" evidence="2">
    <location>
        <begin position="442"/>
        <end position="466"/>
    </location>
</feature>
<dbReference type="InterPro" id="IPR021204">
    <property type="entry name" value="Integr_conj_element_PFL4711"/>
</dbReference>
<proteinExistence type="predicted"/>
<sequence length="466" mass="49995">MMNYKKYRLAILLVVLLQTSAYAQMQTEVNQNGFNVTGDVLDDYALYNIGGGRAVSMTNNGHMQSITVGVGWNANLICGDMSISTTIKNQLNGATNGFKNIMSNVISNATSAVASLPALIIQRANPALYNLLTNGVLQGRLDFDRSKMTCRAIADKMADYSGVGGQTGWSQLSEGMALKNAVGSSGGSADAVATIEQAEKDKGNNGVPWIGGANAGGKSQTSIKVVSDITKAGYNLLNNKSATSTASIPSSSCNNNLTCLTWRSPAEAATFANRVLGERELRTCNDCTKTQTTPGVGLTALIQEEFEVKLKALQELVNGSKLTTVTNLEAAGSNSLPITRGVVEALRNEPDLNIMVSRLASEVALASVMEKALLLQRTLLTGAKEPNVSANELAQQAVDKEMNILSQEINNLKTELDIRQQLSKNSAVTILERYRIRSENSRSIYQGDPNQNRFDLINKDQSGQQQ</sequence>
<keyword evidence="3" id="KW-0732">Signal</keyword>
<dbReference type="RefSeq" id="WP_166916278.1">
    <property type="nucleotide sequence ID" value="NZ_CP050253.1"/>
</dbReference>
<accession>A0A6G9IB49</accession>
<gene>
    <name evidence="4" type="ORF">IPMB12_07000</name>
</gene>
<evidence type="ECO:0000256" key="3">
    <source>
        <dbReference type="SAM" id="SignalP"/>
    </source>
</evidence>
<evidence type="ECO:0000313" key="5">
    <source>
        <dbReference type="Proteomes" id="UP000501168"/>
    </source>
</evidence>
<organism evidence="4 5">
    <name type="scientific">Zophobihabitans entericus</name>
    <dbReference type="NCBI Taxonomy" id="1635327"/>
    <lineage>
        <taxon>Bacteria</taxon>
        <taxon>Pseudomonadati</taxon>
        <taxon>Pseudomonadota</taxon>
        <taxon>Gammaproteobacteria</taxon>
        <taxon>Orbales</taxon>
        <taxon>Orbaceae</taxon>
        <taxon>Zophobihabitans</taxon>
    </lineage>
</organism>
<feature type="signal peptide" evidence="3">
    <location>
        <begin position="1"/>
        <end position="23"/>
    </location>
</feature>
<evidence type="ECO:0000256" key="2">
    <source>
        <dbReference type="SAM" id="MobiDB-lite"/>
    </source>
</evidence>